<sequence length="83" mass="8914">MEKSSPTAASDAKPCKVGTLPTYNISFKCDERAEKMKESMMDVVNNIVVSGNGLGFRNGVQQLPEVVAGIPNGMPMQVPVMKN</sequence>
<accession>A0ABQ7WKQ5</accession>
<comment type="caution">
    <text evidence="1">The sequence shown here is derived from an EMBL/GenBank/DDBJ whole genome shotgun (WGS) entry which is preliminary data.</text>
</comment>
<dbReference type="EMBL" id="JAIVGD010000001">
    <property type="protein sequence ID" value="KAH0781347.1"/>
    <property type="molecule type" value="Genomic_DNA"/>
</dbReference>
<reference evidence="1 2" key="1">
    <citation type="journal article" date="2021" name="bioRxiv">
        <title>Chromosome-scale and haplotype-resolved genome assembly of a tetraploid potato cultivar.</title>
        <authorList>
            <person name="Sun H."/>
            <person name="Jiao W.-B."/>
            <person name="Krause K."/>
            <person name="Campoy J.A."/>
            <person name="Goel M."/>
            <person name="Folz-Donahue K."/>
            <person name="Kukat C."/>
            <person name="Huettel B."/>
            <person name="Schneeberger K."/>
        </authorList>
    </citation>
    <scope>NUCLEOTIDE SEQUENCE [LARGE SCALE GENOMIC DNA]</scope>
    <source>
        <strain evidence="1">SolTubOtavaFocal</strain>
        <tissue evidence="1">Leaves</tissue>
    </source>
</reference>
<organism evidence="1 2">
    <name type="scientific">Solanum tuberosum</name>
    <name type="common">Potato</name>
    <dbReference type="NCBI Taxonomy" id="4113"/>
    <lineage>
        <taxon>Eukaryota</taxon>
        <taxon>Viridiplantae</taxon>
        <taxon>Streptophyta</taxon>
        <taxon>Embryophyta</taxon>
        <taxon>Tracheophyta</taxon>
        <taxon>Spermatophyta</taxon>
        <taxon>Magnoliopsida</taxon>
        <taxon>eudicotyledons</taxon>
        <taxon>Gunneridae</taxon>
        <taxon>Pentapetalae</taxon>
        <taxon>asterids</taxon>
        <taxon>lamiids</taxon>
        <taxon>Solanales</taxon>
        <taxon>Solanaceae</taxon>
        <taxon>Solanoideae</taxon>
        <taxon>Solaneae</taxon>
        <taxon>Solanum</taxon>
    </lineage>
</organism>
<gene>
    <name evidence="1" type="ORF">KY290_000945</name>
</gene>
<keyword evidence="2" id="KW-1185">Reference proteome</keyword>
<evidence type="ECO:0000313" key="2">
    <source>
        <dbReference type="Proteomes" id="UP000826656"/>
    </source>
</evidence>
<protein>
    <submittedName>
        <fullName evidence="1">Uncharacterized protein</fullName>
    </submittedName>
</protein>
<proteinExistence type="predicted"/>
<name>A0ABQ7WKQ5_SOLTU</name>
<evidence type="ECO:0000313" key="1">
    <source>
        <dbReference type="EMBL" id="KAH0781347.1"/>
    </source>
</evidence>
<dbReference type="Proteomes" id="UP000826656">
    <property type="component" value="Unassembled WGS sequence"/>
</dbReference>